<reference evidence="2 3" key="1">
    <citation type="submission" date="2021-03" db="EMBL/GenBank/DDBJ databases">
        <title>Genomic Encyclopedia of Type Strains, Phase IV (KMG-IV): sequencing the most valuable type-strain genomes for metagenomic binning, comparative biology and taxonomic classification.</title>
        <authorList>
            <person name="Goeker M."/>
        </authorList>
    </citation>
    <scope>NUCLEOTIDE SEQUENCE [LARGE SCALE GENOMIC DNA]</scope>
    <source>
        <strain evidence="2 3">DSM 24004</strain>
    </source>
</reference>
<dbReference type="RefSeq" id="WP_209510626.1">
    <property type="nucleotide sequence ID" value="NZ_JAGGKS010000002.1"/>
</dbReference>
<protein>
    <submittedName>
        <fullName evidence="2">Alkaline shock family protein YloU</fullName>
    </submittedName>
</protein>
<name>A0ABS4GAZ8_9FIRM</name>
<evidence type="ECO:0000256" key="1">
    <source>
        <dbReference type="ARBA" id="ARBA00005721"/>
    </source>
</evidence>
<dbReference type="InterPro" id="IPR005531">
    <property type="entry name" value="Asp23"/>
</dbReference>
<dbReference type="PANTHER" id="PTHR34297:SF2">
    <property type="entry name" value="ASP23_GLS24 FAMILY ENVELOPE STRESS RESPONSE PROTEIN"/>
    <property type="match status" value="1"/>
</dbReference>
<dbReference type="Proteomes" id="UP001519342">
    <property type="component" value="Unassembled WGS sequence"/>
</dbReference>
<proteinExistence type="inferred from homology"/>
<sequence>MSIKVLNESGIITIDDQLIATIAGIAAMECYGIVGMASKNATEGFFELLKKDQLTKGIKVTTIDDKINIDLYAVLQYGVKISVVAENIISNVKYSVETFLGVDVEKVNIFVQGVRVQK</sequence>
<comment type="caution">
    <text evidence="2">The sequence shown here is derived from an EMBL/GenBank/DDBJ whole genome shotgun (WGS) entry which is preliminary data.</text>
</comment>
<gene>
    <name evidence="2" type="ORF">J2Z76_000720</name>
</gene>
<evidence type="ECO:0000313" key="2">
    <source>
        <dbReference type="EMBL" id="MBP1924863.1"/>
    </source>
</evidence>
<keyword evidence="3" id="KW-1185">Reference proteome</keyword>
<evidence type="ECO:0000313" key="3">
    <source>
        <dbReference type="Proteomes" id="UP001519342"/>
    </source>
</evidence>
<comment type="similarity">
    <text evidence="1">Belongs to the asp23 family.</text>
</comment>
<dbReference type="PANTHER" id="PTHR34297">
    <property type="entry name" value="HYPOTHETICAL CYTOSOLIC PROTEIN-RELATED"/>
    <property type="match status" value="1"/>
</dbReference>
<accession>A0ABS4GAZ8</accession>
<dbReference type="Pfam" id="PF03780">
    <property type="entry name" value="Asp23"/>
    <property type="match status" value="1"/>
</dbReference>
<organism evidence="2 3">
    <name type="scientific">Sedimentibacter acidaminivorans</name>
    <dbReference type="NCBI Taxonomy" id="913099"/>
    <lineage>
        <taxon>Bacteria</taxon>
        <taxon>Bacillati</taxon>
        <taxon>Bacillota</taxon>
        <taxon>Tissierellia</taxon>
        <taxon>Sedimentibacter</taxon>
    </lineage>
</organism>
<dbReference type="EMBL" id="JAGGKS010000002">
    <property type="protein sequence ID" value="MBP1924863.1"/>
    <property type="molecule type" value="Genomic_DNA"/>
</dbReference>